<dbReference type="GO" id="GO:0004594">
    <property type="term" value="F:pantothenate kinase activity"/>
    <property type="evidence" value="ECO:0007669"/>
    <property type="project" value="TreeGrafter"/>
</dbReference>
<sequence>MGGCLAPCFPRRQSALETRRQSALETIQRAKKKHKSRSLAAVQSDLHEAITCCRDPWALEQALQIVRDSAGVGASAPSGAVDASPWRGLARGNSVIEALSKIKELPGTIGLDIGGTLAKMVYLQGTDEEPLLAERFGKSGRRHSELAFQVSHDGNAPVCRIHCVSGETDRLRKALENASHGEADCGDLRKIVVSGGGAHRFAGAFQALLNIEFVPFQEMESLVRGLEFLHENMSDGEVFMLGENGEELPAEWPEPFFPYLMVNMGSGVSMLRIDGRDEASGKIRYTRLGGTACGGATFLGLVRLVADADSFEQALELVGRGDPTRANTLVKDIYGVGGCATLGLPPNMTAAYFGKLMNLKGRVWDEVAKADLAAALMMLVVQESVVLSRALSLLIEEQCGHPPPVFFVGGFLANNTFAQRVISRSYWNLKLGPALFLRHADFLGALGALAHALDHDVSDA</sequence>
<protein>
    <recommendedName>
        <fullName evidence="5">Pantothenate kinase</fullName>
    </recommendedName>
</protein>
<dbReference type="SUPFAM" id="SSF53067">
    <property type="entry name" value="Actin-like ATPase domain"/>
    <property type="match status" value="2"/>
</dbReference>
<dbReference type="Gene3D" id="3.30.420.40">
    <property type="match status" value="1"/>
</dbReference>
<dbReference type="CDD" id="cd24086">
    <property type="entry name" value="ASKHA_NBD_PanK-II_euk"/>
    <property type="match status" value="1"/>
</dbReference>
<proteinExistence type="predicted"/>
<dbReference type="EMBL" id="HBGW01003578">
    <property type="protein sequence ID" value="CAD9490836.1"/>
    <property type="molecule type" value="Transcribed_RNA"/>
</dbReference>
<gene>
    <name evidence="4" type="ORF">BRAN1462_LOCUS2359</name>
</gene>
<dbReference type="InterPro" id="IPR043129">
    <property type="entry name" value="ATPase_NBD"/>
</dbReference>
<keyword evidence="2" id="KW-0067">ATP-binding</keyword>
<reference evidence="4" key="1">
    <citation type="submission" date="2021-01" db="EMBL/GenBank/DDBJ databases">
        <authorList>
            <person name="Corre E."/>
            <person name="Pelletier E."/>
            <person name="Niang G."/>
            <person name="Scheremetjew M."/>
            <person name="Finn R."/>
            <person name="Kale V."/>
            <person name="Holt S."/>
            <person name="Cochrane G."/>
            <person name="Meng A."/>
            <person name="Brown T."/>
            <person name="Cohen L."/>
        </authorList>
    </citation>
    <scope>NUCLEOTIDE SEQUENCE</scope>
    <source>
        <strain evidence="4">RCC3387</strain>
    </source>
</reference>
<dbReference type="PANTHER" id="PTHR12280:SF20">
    <property type="entry name" value="4'-PHOSPHOPANTETHEINE PHOSPHATASE"/>
    <property type="match status" value="1"/>
</dbReference>
<evidence type="ECO:0008006" key="5">
    <source>
        <dbReference type="Google" id="ProtNLM"/>
    </source>
</evidence>
<evidence type="ECO:0000313" key="4">
    <source>
        <dbReference type="EMBL" id="CAD9490836.1"/>
    </source>
</evidence>
<accession>A0A7S2MLY8</accession>
<dbReference type="Gene3D" id="3.30.420.510">
    <property type="match status" value="1"/>
</dbReference>
<dbReference type="InterPro" id="IPR004567">
    <property type="entry name" value="Type_II_PanK"/>
</dbReference>
<evidence type="ECO:0000256" key="2">
    <source>
        <dbReference type="ARBA" id="ARBA00022840"/>
    </source>
</evidence>
<dbReference type="GO" id="GO:0005829">
    <property type="term" value="C:cytosol"/>
    <property type="evidence" value="ECO:0007669"/>
    <property type="project" value="TreeGrafter"/>
</dbReference>
<name>A0A7S2MLY8_9DINO</name>
<evidence type="ECO:0000256" key="3">
    <source>
        <dbReference type="ARBA" id="ARBA00022993"/>
    </source>
</evidence>
<evidence type="ECO:0000256" key="1">
    <source>
        <dbReference type="ARBA" id="ARBA00022741"/>
    </source>
</evidence>
<dbReference type="Pfam" id="PF03630">
    <property type="entry name" value="Fumble"/>
    <property type="match status" value="1"/>
</dbReference>
<dbReference type="GO" id="GO:0005524">
    <property type="term" value="F:ATP binding"/>
    <property type="evidence" value="ECO:0007669"/>
    <property type="project" value="UniProtKB-KW"/>
</dbReference>
<keyword evidence="3" id="KW-0173">Coenzyme A biosynthesis</keyword>
<dbReference type="PANTHER" id="PTHR12280">
    <property type="entry name" value="PANTOTHENATE KINASE"/>
    <property type="match status" value="1"/>
</dbReference>
<keyword evidence="1" id="KW-0547">Nucleotide-binding</keyword>
<organism evidence="4">
    <name type="scientific">Zooxanthella nutricula</name>
    <dbReference type="NCBI Taxonomy" id="1333877"/>
    <lineage>
        <taxon>Eukaryota</taxon>
        <taxon>Sar</taxon>
        <taxon>Alveolata</taxon>
        <taxon>Dinophyceae</taxon>
        <taxon>Peridiniales</taxon>
        <taxon>Peridiniales incertae sedis</taxon>
        <taxon>Zooxanthella</taxon>
    </lineage>
</organism>
<dbReference type="GO" id="GO:0015937">
    <property type="term" value="P:coenzyme A biosynthetic process"/>
    <property type="evidence" value="ECO:0007669"/>
    <property type="project" value="UniProtKB-KW"/>
</dbReference>
<dbReference type="AlphaFoldDB" id="A0A7S2MLY8"/>
<dbReference type="GO" id="GO:0005634">
    <property type="term" value="C:nucleus"/>
    <property type="evidence" value="ECO:0007669"/>
    <property type="project" value="TreeGrafter"/>
</dbReference>